<dbReference type="Gene3D" id="3.30.450.40">
    <property type="match status" value="1"/>
</dbReference>
<feature type="domain" description="GGDEF" evidence="2">
    <location>
        <begin position="458"/>
        <end position="575"/>
    </location>
</feature>
<dbReference type="PANTHER" id="PTHR45138:SF6">
    <property type="entry name" value="DIGUANYLATE CYCLASE DGCN"/>
    <property type="match status" value="1"/>
</dbReference>
<keyword evidence="4" id="KW-1185">Reference proteome</keyword>
<feature type="transmembrane region" description="Helical" evidence="1">
    <location>
        <begin position="90"/>
        <end position="111"/>
    </location>
</feature>
<dbReference type="InterPro" id="IPR003018">
    <property type="entry name" value="GAF"/>
</dbReference>
<dbReference type="PROSITE" id="PS50887">
    <property type="entry name" value="GGDEF"/>
    <property type="match status" value="1"/>
</dbReference>
<feature type="transmembrane region" description="Helical" evidence="1">
    <location>
        <begin position="202"/>
        <end position="220"/>
    </location>
</feature>
<reference evidence="3 4" key="1">
    <citation type="submission" date="2024-03" db="EMBL/GenBank/DDBJ databases">
        <title>Human intestinal bacterial collection.</title>
        <authorList>
            <person name="Pauvert C."/>
            <person name="Hitch T.C.A."/>
            <person name="Clavel T."/>
        </authorList>
    </citation>
    <scope>NUCLEOTIDE SEQUENCE [LARGE SCALE GENOMIC DNA]</scope>
    <source>
        <strain evidence="3 4">CLA-AA-H255</strain>
    </source>
</reference>
<keyword evidence="1" id="KW-0472">Membrane</keyword>
<dbReference type="CDD" id="cd01949">
    <property type="entry name" value="GGDEF"/>
    <property type="match status" value="1"/>
</dbReference>
<evidence type="ECO:0000259" key="2">
    <source>
        <dbReference type="PROSITE" id="PS50887"/>
    </source>
</evidence>
<gene>
    <name evidence="3" type="ORF">WMO14_12680</name>
</gene>
<dbReference type="Gene3D" id="3.30.70.270">
    <property type="match status" value="1"/>
</dbReference>
<dbReference type="GO" id="GO:0052621">
    <property type="term" value="F:diguanylate cyclase activity"/>
    <property type="evidence" value="ECO:0007669"/>
    <property type="project" value="UniProtKB-EC"/>
</dbReference>
<dbReference type="SUPFAM" id="SSF55781">
    <property type="entry name" value="GAF domain-like"/>
    <property type="match status" value="1"/>
</dbReference>
<dbReference type="PANTHER" id="PTHR45138">
    <property type="entry name" value="REGULATORY COMPONENTS OF SENSORY TRANSDUCTION SYSTEM"/>
    <property type="match status" value="1"/>
</dbReference>
<dbReference type="EMBL" id="JBBMER010000013">
    <property type="protein sequence ID" value="MEQ2380709.1"/>
    <property type="molecule type" value="Genomic_DNA"/>
</dbReference>
<dbReference type="Pfam" id="PF00990">
    <property type="entry name" value="GGDEF"/>
    <property type="match status" value="1"/>
</dbReference>
<dbReference type="InterPro" id="IPR029016">
    <property type="entry name" value="GAF-like_dom_sf"/>
</dbReference>
<accession>A0ABV1BYR9</accession>
<keyword evidence="1" id="KW-1133">Transmembrane helix</keyword>
<dbReference type="InterPro" id="IPR000160">
    <property type="entry name" value="GGDEF_dom"/>
</dbReference>
<dbReference type="EC" id="2.7.7.65" evidence="3"/>
<comment type="caution">
    <text evidence="3">The sequence shown here is derived from an EMBL/GenBank/DDBJ whole genome shotgun (WGS) entry which is preliminary data.</text>
</comment>
<proteinExistence type="predicted"/>
<name>A0ABV1BYR9_9FIRM</name>
<feature type="transmembrane region" description="Helical" evidence="1">
    <location>
        <begin position="27"/>
        <end position="49"/>
    </location>
</feature>
<dbReference type="InterPro" id="IPR029787">
    <property type="entry name" value="Nucleotide_cyclase"/>
</dbReference>
<dbReference type="InterPro" id="IPR043128">
    <property type="entry name" value="Rev_trsase/Diguanyl_cyclase"/>
</dbReference>
<dbReference type="SMART" id="SM00267">
    <property type="entry name" value="GGDEF"/>
    <property type="match status" value="1"/>
</dbReference>
<evidence type="ECO:0000313" key="3">
    <source>
        <dbReference type="EMBL" id="MEQ2380709.1"/>
    </source>
</evidence>
<keyword evidence="3" id="KW-0808">Transferase</keyword>
<evidence type="ECO:0000313" key="4">
    <source>
        <dbReference type="Proteomes" id="UP001442364"/>
    </source>
</evidence>
<feature type="transmembrane region" description="Helical" evidence="1">
    <location>
        <begin position="169"/>
        <end position="190"/>
    </location>
</feature>
<evidence type="ECO:0000256" key="1">
    <source>
        <dbReference type="SAM" id="Phobius"/>
    </source>
</evidence>
<dbReference type="RefSeq" id="WP_349153934.1">
    <property type="nucleotide sequence ID" value="NZ_JBBMER010000013.1"/>
</dbReference>
<organism evidence="3 4">
    <name type="scientific">[Lactobacillus] rogosae</name>
    <dbReference type="NCBI Taxonomy" id="706562"/>
    <lineage>
        <taxon>Bacteria</taxon>
        <taxon>Bacillati</taxon>
        <taxon>Bacillota</taxon>
        <taxon>Clostridia</taxon>
        <taxon>Lachnospirales</taxon>
        <taxon>Lachnospiraceae</taxon>
        <taxon>Lachnospira</taxon>
    </lineage>
</organism>
<keyword evidence="1" id="KW-0812">Transmembrane</keyword>
<feature type="transmembrane region" description="Helical" evidence="1">
    <location>
        <begin position="61"/>
        <end position="84"/>
    </location>
</feature>
<dbReference type="Pfam" id="PF01590">
    <property type="entry name" value="GAF"/>
    <property type="match status" value="1"/>
</dbReference>
<dbReference type="NCBIfam" id="TIGR00254">
    <property type="entry name" value="GGDEF"/>
    <property type="match status" value="1"/>
</dbReference>
<dbReference type="Proteomes" id="UP001442364">
    <property type="component" value="Unassembled WGS sequence"/>
</dbReference>
<feature type="transmembrane region" description="Helical" evidence="1">
    <location>
        <begin position="132"/>
        <end position="157"/>
    </location>
</feature>
<keyword evidence="3" id="KW-0548">Nucleotidyltransferase</keyword>
<dbReference type="SUPFAM" id="SSF55073">
    <property type="entry name" value="Nucleotide cyclase"/>
    <property type="match status" value="1"/>
</dbReference>
<sequence>MEDIMYSINRLLSITIGNNRSYFDVQYVNIAMLVWGCVFCLIAGVGMILSKNFDRRKRLWMILLQFATAVLLLSDATACIFRGWTGIFGYWIVRISNFIVFLDNNIILYLFHRYVCSFIFTEQEERTLKRATFINILCAVAVALVIISQFTDLYYYYDAQNVYHRSEGFIISIFIPVTGMMVEMSFLIEYRKKLSNITISSLGSYIILPIVAAIIQFYFYEISLIDIAVCNSMIVMYITVIGEQDRKLNNLEQKQIKTEAELEISMVLNQCIAELTTEADINIAIHNLLAIINNYFGADRCYIFENNYDDNTMDNTYEYVSDSITAKKDKIQKLSMNIVSLWMENFKEEKPYYIADVSKQKEEPVYNMLHEQNVDRLLAVPLKRDGNIIGFLGVDNPVNHYEDMALLSSIQYFVTNSLEKRVQQDRMRYLSYRDMLTGLYNRNKYISIVKAAKDQILKNVGVAYIDLNGLKAINDNYGHSNGDKFICTAADTFKMVFPDNSYRIGGDEFVIIEQNIERDKYEERITALKNIMQDKQVSISIGVLWREYVDDLEELLKAADKLMYMEKEMYHNNRE</sequence>
<protein>
    <submittedName>
        <fullName evidence="3">Sensor domain-containing diguanylate cyclase</fullName>
        <ecNumber evidence="3">2.7.7.65</ecNumber>
    </submittedName>
</protein>
<dbReference type="InterPro" id="IPR050469">
    <property type="entry name" value="Diguanylate_Cyclase"/>
</dbReference>